<comment type="caution">
    <text evidence="1">The sequence shown here is derived from an EMBL/GenBank/DDBJ whole genome shotgun (WGS) entry which is preliminary data.</text>
</comment>
<dbReference type="RefSeq" id="XP_025464041.1">
    <property type="nucleotide sequence ID" value="XM_025615189.1"/>
</dbReference>
<dbReference type="GeneID" id="37117332"/>
<evidence type="ECO:0000313" key="2">
    <source>
        <dbReference type="Proteomes" id="UP000246702"/>
    </source>
</evidence>
<dbReference type="OrthoDB" id="3029470at2759"/>
<dbReference type="Proteomes" id="UP000246702">
    <property type="component" value="Unassembled WGS sequence"/>
</dbReference>
<dbReference type="EMBL" id="MSFK01000028">
    <property type="protein sequence ID" value="PWY76044.1"/>
    <property type="molecule type" value="Genomic_DNA"/>
</dbReference>
<accession>A0A317VNV0</accession>
<proteinExistence type="predicted"/>
<dbReference type="AlphaFoldDB" id="A0A317VNV0"/>
<keyword evidence="2" id="KW-1185">Reference proteome</keyword>
<organism evidence="1 2">
    <name type="scientific">Aspergillus sclerotioniger CBS 115572</name>
    <dbReference type="NCBI Taxonomy" id="1450535"/>
    <lineage>
        <taxon>Eukaryota</taxon>
        <taxon>Fungi</taxon>
        <taxon>Dikarya</taxon>
        <taxon>Ascomycota</taxon>
        <taxon>Pezizomycotina</taxon>
        <taxon>Eurotiomycetes</taxon>
        <taxon>Eurotiomycetidae</taxon>
        <taxon>Eurotiales</taxon>
        <taxon>Aspergillaceae</taxon>
        <taxon>Aspergillus</taxon>
        <taxon>Aspergillus subgen. Circumdati</taxon>
    </lineage>
</organism>
<evidence type="ECO:0000313" key="1">
    <source>
        <dbReference type="EMBL" id="PWY76044.1"/>
    </source>
</evidence>
<name>A0A317VNV0_9EURO</name>
<dbReference type="STRING" id="1450535.A0A317VNV0"/>
<gene>
    <name evidence="1" type="ORF">BO94DRAFT_577848</name>
</gene>
<protein>
    <submittedName>
        <fullName evidence="1">Uncharacterized protein</fullName>
    </submittedName>
</protein>
<reference evidence="1 2" key="1">
    <citation type="submission" date="2016-12" db="EMBL/GenBank/DDBJ databases">
        <title>The genomes of Aspergillus section Nigri reveals drivers in fungal speciation.</title>
        <authorList>
            <consortium name="DOE Joint Genome Institute"/>
            <person name="Vesth T.C."/>
            <person name="Nybo J."/>
            <person name="Theobald S."/>
            <person name="Brandl J."/>
            <person name="Frisvad J.C."/>
            <person name="Nielsen K.F."/>
            <person name="Lyhne E.K."/>
            <person name="Kogle M.E."/>
            <person name="Kuo A."/>
            <person name="Riley R."/>
            <person name="Clum A."/>
            <person name="Nolan M."/>
            <person name="Lipzen A."/>
            <person name="Salamov A."/>
            <person name="Henrissat B."/>
            <person name="Wiebenga A."/>
            <person name="De Vries R.P."/>
            <person name="Grigoriev I.V."/>
            <person name="Mortensen U.H."/>
            <person name="Andersen M.R."/>
            <person name="Baker S.E."/>
        </authorList>
    </citation>
    <scope>NUCLEOTIDE SEQUENCE [LARGE SCALE GENOMIC DNA]</scope>
    <source>
        <strain evidence="1 2">CBS 115572</strain>
    </source>
</reference>
<sequence>MYNVVSALDAPYDQISDALVMQIFRIAWESHPQPIANPNLTTWWEYFQPSRDLHQHYHPWLIEFLKRAYYLPDAPEFFYYIHGLSEPRNLIDVDFNETFEAQDCYVLLHQATPWQGGDEWGIFIDQITCQAVFVEDLNYHNPIYNVGWGFRPLEDIYTAYLQMIVESKVQRVPRQLPFVDLDDNRVGPWNLCAYTQADVCKAAEAFQSFLNEIKGRLPASTTENRMRQPLPWSHSSVRTEASIAPNSFVDAFCRATTAGTNTNPGIKYIAPGIRLPTAEEFPAIQPFRESSFADDESACPILPTLLFIAEGEEGEVALTVPDPGIKLNSLVRRKFSSGGAQPRPAGLYLSGDDRAHTPFENGCHLLLPFGVGRNRWARRSDNTYMGKGWDREYDIQTADQNSELYQSVFNGMVPHRHVLLHIVLSHWAEQVKTGRWRVGETGVMREIGVWREADTEQGWKMYWVPSTW</sequence>